<comment type="caution">
    <text evidence="1">The sequence shown here is derived from an EMBL/GenBank/DDBJ whole genome shotgun (WGS) entry which is preliminary data.</text>
</comment>
<sequence>MSSSTSFADIKTAQVVFNQQFDLSQPDEAMMSYQKYATHAPTHSPTVRDRICRITTPIRESIQDRPNTHHDRVGFECEFEPGKRELDLILVIVNWR</sequence>
<name>A0A1V8TRN1_9PEZI</name>
<dbReference type="InParanoid" id="A0A1V8TRN1"/>
<dbReference type="EMBL" id="NAJO01000002">
    <property type="protein sequence ID" value="OQO13948.1"/>
    <property type="molecule type" value="Genomic_DNA"/>
</dbReference>
<proteinExistence type="predicted"/>
<evidence type="ECO:0000313" key="1">
    <source>
        <dbReference type="EMBL" id="OQO13948.1"/>
    </source>
</evidence>
<accession>A0A1V8TRN1</accession>
<reference evidence="2" key="1">
    <citation type="submission" date="2017-03" db="EMBL/GenBank/DDBJ databases">
        <title>Genomes of endolithic fungi from Antarctica.</title>
        <authorList>
            <person name="Coleine C."/>
            <person name="Masonjones S."/>
            <person name="Stajich J.E."/>
        </authorList>
    </citation>
    <scope>NUCLEOTIDE SEQUENCE [LARGE SCALE GENOMIC DNA]</scope>
    <source>
        <strain evidence="2">CCFEE 5527</strain>
    </source>
</reference>
<dbReference type="Proteomes" id="UP000192596">
    <property type="component" value="Unassembled WGS sequence"/>
</dbReference>
<evidence type="ECO:0000313" key="2">
    <source>
        <dbReference type="Proteomes" id="UP000192596"/>
    </source>
</evidence>
<keyword evidence="2" id="KW-1185">Reference proteome</keyword>
<gene>
    <name evidence="1" type="ORF">B0A48_00823</name>
</gene>
<protein>
    <submittedName>
        <fullName evidence="1">Uncharacterized protein</fullName>
    </submittedName>
</protein>
<organism evidence="1 2">
    <name type="scientific">Cryoendolithus antarcticus</name>
    <dbReference type="NCBI Taxonomy" id="1507870"/>
    <lineage>
        <taxon>Eukaryota</taxon>
        <taxon>Fungi</taxon>
        <taxon>Dikarya</taxon>
        <taxon>Ascomycota</taxon>
        <taxon>Pezizomycotina</taxon>
        <taxon>Dothideomycetes</taxon>
        <taxon>Dothideomycetidae</taxon>
        <taxon>Cladosporiales</taxon>
        <taxon>Cladosporiaceae</taxon>
        <taxon>Cryoendolithus</taxon>
    </lineage>
</organism>
<dbReference type="AlphaFoldDB" id="A0A1V8TRN1"/>